<name>A0AAE1SYW6_9SOLA</name>
<feature type="transmembrane region" description="Helical" evidence="1">
    <location>
        <begin position="84"/>
        <end position="102"/>
    </location>
</feature>
<keyword evidence="3" id="KW-1185">Reference proteome</keyword>
<keyword evidence="1" id="KW-0812">Transmembrane</keyword>
<protein>
    <submittedName>
        <fullName evidence="2">Uncharacterized protein</fullName>
    </submittedName>
</protein>
<comment type="caution">
    <text evidence="2">The sequence shown here is derived from an EMBL/GenBank/DDBJ whole genome shotgun (WGS) entry which is preliminary data.</text>
</comment>
<proteinExistence type="predicted"/>
<evidence type="ECO:0000313" key="3">
    <source>
        <dbReference type="Proteomes" id="UP001291623"/>
    </source>
</evidence>
<dbReference type="Proteomes" id="UP001291623">
    <property type="component" value="Unassembled WGS sequence"/>
</dbReference>
<keyword evidence="1" id="KW-1133">Transmembrane helix</keyword>
<accession>A0AAE1SYW6</accession>
<reference evidence="2" key="1">
    <citation type="submission" date="2023-12" db="EMBL/GenBank/DDBJ databases">
        <title>Genome assembly of Anisodus tanguticus.</title>
        <authorList>
            <person name="Wang Y.-J."/>
        </authorList>
    </citation>
    <scope>NUCLEOTIDE SEQUENCE</scope>
    <source>
        <strain evidence="2">KB-2021</strain>
        <tissue evidence="2">Leaf</tissue>
    </source>
</reference>
<dbReference type="EMBL" id="JAVYJV010000001">
    <property type="protein sequence ID" value="KAK4380068.1"/>
    <property type="molecule type" value="Genomic_DNA"/>
</dbReference>
<evidence type="ECO:0000313" key="2">
    <source>
        <dbReference type="EMBL" id="KAK4380068.1"/>
    </source>
</evidence>
<organism evidence="2 3">
    <name type="scientific">Anisodus tanguticus</name>
    <dbReference type="NCBI Taxonomy" id="243964"/>
    <lineage>
        <taxon>Eukaryota</taxon>
        <taxon>Viridiplantae</taxon>
        <taxon>Streptophyta</taxon>
        <taxon>Embryophyta</taxon>
        <taxon>Tracheophyta</taxon>
        <taxon>Spermatophyta</taxon>
        <taxon>Magnoliopsida</taxon>
        <taxon>eudicotyledons</taxon>
        <taxon>Gunneridae</taxon>
        <taxon>Pentapetalae</taxon>
        <taxon>asterids</taxon>
        <taxon>lamiids</taxon>
        <taxon>Solanales</taxon>
        <taxon>Solanaceae</taxon>
        <taxon>Solanoideae</taxon>
        <taxon>Hyoscyameae</taxon>
        <taxon>Anisodus</taxon>
    </lineage>
</organism>
<sequence>MDQNNVISFRHHQSSSSDRFFGVFSPPQSDVALDDRVDEPVANDDEIKKDDMFWTGKDITESQLYFTSPSQNSCHQSCRQHEKAWIISPGSLAVLLGLWGLFEGNQVFPLYFSLPFRDFHRYR</sequence>
<evidence type="ECO:0000256" key="1">
    <source>
        <dbReference type="SAM" id="Phobius"/>
    </source>
</evidence>
<keyword evidence="1" id="KW-0472">Membrane</keyword>
<gene>
    <name evidence="2" type="ORF">RND71_001930</name>
</gene>
<dbReference type="AlphaFoldDB" id="A0AAE1SYW6"/>